<reference evidence="10" key="1">
    <citation type="submission" date="2020-05" db="EMBL/GenBank/DDBJ databases">
        <title>Mycena genomes resolve the evolution of fungal bioluminescence.</title>
        <authorList>
            <person name="Tsai I.J."/>
        </authorList>
    </citation>
    <scope>NUCLEOTIDE SEQUENCE</scope>
    <source>
        <strain evidence="10">171206Taipei</strain>
    </source>
</reference>
<feature type="binding site" evidence="6">
    <location>
        <position position="94"/>
    </location>
    <ligand>
        <name>substrate</name>
    </ligand>
</feature>
<feature type="compositionally biased region" description="Basic and acidic residues" evidence="8">
    <location>
        <begin position="400"/>
        <end position="417"/>
    </location>
</feature>
<feature type="domain" description="Histone deacetylase" evidence="9">
    <location>
        <begin position="26"/>
        <end position="312"/>
    </location>
</feature>
<comment type="catalytic activity">
    <reaction evidence="4">
        <text>N(6)-acetyl-L-lysyl-[histone] + H2O = L-lysyl-[histone] + acetate</text>
        <dbReference type="Rhea" id="RHEA:58196"/>
        <dbReference type="Rhea" id="RHEA-COMP:9845"/>
        <dbReference type="Rhea" id="RHEA-COMP:11338"/>
        <dbReference type="ChEBI" id="CHEBI:15377"/>
        <dbReference type="ChEBI" id="CHEBI:29969"/>
        <dbReference type="ChEBI" id="CHEBI:30089"/>
        <dbReference type="ChEBI" id="CHEBI:61930"/>
        <dbReference type="EC" id="3.5.1.98"/>
    </reaction>
</comment>
<keyword evidence="4" id="KW-0804">Transcription</keyword>
<dbReference type="PIRSF" id="PIRSF037913">
    <property type="entry name" value="His_deacetylse_1"/>
    <property type="match status" value="1"/>
</dbReference>
<protein>
    <recommendedName>
        <fullName evidence="1 4">Histone deacetylase</fullName>
        <ecNumber evidence="1 4">3.5.1.98</ecNumber>
    </recommendedName>
</protein>
<evidence type="ECO:0000256" key="8">
    <source>
        <dbReference type="SAM" id="MobiDB-lite"/>
    </source>
</evidence>
<evidence type="ECO:0000259" key="9">
    <source>
        <dbReference type="Pfam" id="PF00850"/>
    </source>
</evidence>
<feature type="binding site" evidence="7">
    <location>
        <position position="259"/>
    </location>
    <ligand>
        <name>a divalent metal cation</name>
        <dbReference type="ChEBI" id="CHEBI:60240"/>
    </ligand>
</feature>
<accession>A0A8H6W457</accession>
<dbReference type="GO" id="GO:0141221">
    <property type="term" value="F:histone deacetylase activity, hydrolytic mechanism"/>
    <property type="evidence" value="ECO:0007669"/>
    <property type="project" value="UniProtKB-EC"/>
</dbReference>
<dbReference type="PANTHER" id="PTHR10625">
    <property type="entry name" value="HISTONE DEACETYLASE HDAC1-RELATED"/>
    <property type="match status" value="1"/>
</dbReference>
<dbReference type="RefSeq" id="XP_037218017.1">
    <property type="nucleotide sequence ID" value="XM_037364775.1"/>
</dbReference>
<feature type="region of interest" description="Disordered" evidence="8">
    <location>
        <begin position="369"/>
        <end position="465"/>
    </location>
</feature>
<dbReference type="InterPro" id="IPR037138">
    <property type="entry name" value="His_deacetylse_dom_sf"/>
</dbReference>
<dbReference type="GeneID" id="59347291"/>
<keyword evidence="4" id="KW-0539">Nucleus</keyword>
<dbReference type="InterPro" id="IPR003084">
    <property type="entry name" value="HDAC_I/II"/>
</dbReference>
<feature type="binding site" evidence="6">
    <location>
        <position position="298"/>
    </location>
    <ligand>
        <name>substrate</name>
    </ligand>
</feature>
<keyword evidence="2 4" id="KW-0378">Hydrolase</keyword>
<dbReference type="SUPFAM" id="SSF52768">
    <property type="entry name" value="Arginase/deacetylase"/>
    <property type="match status" value="1"/>
</dbReference>
<dbReference type="PANTHER" id="PTHR10625:SF2">
    <property type="entry name" value="HISTONE DEACETYLASE"/>
    <property type="match status" value="1"/>
</dbReference>
<evidence type="ECO:0000256" key="6">
    <source>
        <dbReference type="PIRSR" id="PIRSR037913-2"/>
    </source>
</evidence>
<feature type="binding site" evidence="7">
    <location>
        <position position="171"/>
    </location>
    <ligand>
        <name>a divalent metal cation</name>
        <dbReference type="ChEBI" id="CHEBI:60240"/>
    </ligand>
</feature>
<evidence type="ECO:0000256" key="1">
    <source>
        <dbReference type="ARBA" id="ARBA00012111"/>
    </source>
</evidence>
<organism evidence="10 11">
    <name type="scientific">Mycena indigotica</name>
    <dbReference type="NCBI Taxonomy" id="2126181"/>
    <lineage>
        <taxon>Eukaryota</taxon>
        <taxon>Fungi</taxon>
        <taxon>Dikarya</taxon>
        <taxon>Basidiomycota</taxon>
        <taxon>Agaricomycotina</taxon>
        <taxon>Agaricomycetes</taxon>
        <taxon>Agaricomycetidae</taxon>
        <taxon>Agaricales</taxon>
        <taxon>Marasmiineae</taxon>
        <taxon>Mycenaceae</taxon>
        <taxon>Mycena</taxon>
    </lineage>
</organism>
<feature type="binding site" evidence="6">
    <location>
        <position position="144"/>
    </location>
    <ligand>
        <name>substrate</name>
    </ligand>
</feature>
<feature type="active site" description="Proton acceptor" evidence="5">
    <location>
        <position position="136"/>
    </location>
</feature>
<dbReference type="PRINTS" id="PR01270">
    <property type="entry name" value="HDASUPER"/>
</dbReference>
<dbReference type="CDD" id="cd09991">
    <property type="entry name" value="HDAC_classI"/>
    <property type="match status" value="1"/>
</dbReference>
<dbReference type="InterPro" id="IPR023801">
    <property type="entry name" value="His_deacetylse_dom"/>
</dbReference>
<keyword evidence="3 4" id="KW-0156">Chromatin regulator</keyword>
<dbReference type="GO" id="GO:0070210">
    <property type="term" value="C:Rpd3L-Expanded complex"/>
    <property type="evidence" value="ECO:0007669"/>
    <property type="project" value="TreeGrafter"/>
</dbReference>
<keyword evidence="11" id="KW-1185">Reference proteome</keyword>
<dbReference type="OrthoDB" id="1918432at2759"/>
<feature type="binding site" evidence="7">
    <location>
        <position position="173"/>
    </location>
    <ligand>
        <name>a divalent metal cation</name>
        <dbReference type="ChEBI" id="CHEBI:60240"/>
    </ligand>
</feature>
<comment type="similarity">
    <text evidence="4">Belongs to the histone deacetylase family. HD Type 1 subfamily.</text>
</comment>
<dbReference type="Pfam" id="PF00850">
    <property type="entry name" value="Hist_deacetyl"/>
    <property type="match status" value="1"/>
</dbReference>
<evidence type="ECO:0000313" key="10">
    <source>
        <dbReference type="EMBL" id="KAF7298629.1"/>
    </source>
</evidence>
<evidence type="ECO:0000256" key="7">
    <source>
        <dbReference type="PIRSR" id="PIRSR037913-3"/>
    </source>
</evidence>
<name>A0A8H6W457_9AGAR</name>
<comment type="subcellular location">
    <subcellularLocation>
        <location evidence="4">Nucleus</location>
    </subcellularLocation>
</comment>
<comment type="caution">
    <text evidence="10">The sequence shown here is derived from an EMBL/GenBank/DDBJ whole genome shotgun (WGS) entry which is preliminary data.</text>
</comment>
<dbReference type="AlphaFoldDB" id="A0A8H6W457"/>
<evidence type="ECO:0000313" key="11">
    <source>
        <dbReference type="Proteomes" id="UP000636479"/>
    </source>
</evidence>
<evidence type="ECO:0000256" key="2">
    <source>
        <dbReference type="ARBA" id="ARBA00022801"/>
    </source>
</evidence>
<dbReference type="Gene3D" id="3.40.800.20">
    <property type="entry name" value="Histone deacetylase domain"/>
    <property type="match status" value="1"/>
</dbReference>
<keyword evidence="7" id="KW-0479">Metal-binding</keyword>
<dbReference type="EMBL" id="JACAZF010000007">
    <property type="protein sequence ID" value="KAF7298629.1"/>
    <property type="molecule type" value="Genomic_DNA"/>
</dbReference>
<evidence type="ECO:0000256" key="4">
    <source>
        <dbReference type="PIRNR" id="PIRNR037913"/>
    </source>
</evidence>
<keyword evidence="4" id="KW-0805">Transcription regulation</keyword>
<evidence type="ECO:0000256" key="3">
    <source>
        <dbReference type="ARBA" id="ARBA00022853"/>
    </source>
</evidence>
<dbReference type="InterPro" id="IPR023696">
    <property type="entry name" value="Ureohydrolase_dom_sf"/>
</dbReference>
<dbReference type="InterPro" id="IPR000286">
    <property type="entry name" value="HDACs"/>
</dbReference>
<dbReference type="Proteomes" id="UP000636479">
    <property type="component" value="Unassembled WGS sequence"/>
</dbReference>
<dbReference type="EC" id="3.5.1.98" evidence="1 4"/>
<sequence length="486" mass="53979">MSHRRVAYYYDPDVGAYTFGLHQFLKPHRVKMTHDLVSAYDLLGKLHVLKPKRTSAEALTAFHTDEYIQFLSKVTPETFAELSFGGTRFLVGEDNPPFEGLFEFSSISAGGSIAAAQRVADGAADIAINWAGGLHHAKKSEASGFCYVNDIVLCILELLRSMPRVLYIDIDCHHGDGVEEAFYTTDRVLTCSFHKFGNYFPGTGAQEDRGSGKGHRYAVNIPLNDGISDAAFQSIFEPVVGKILDVYQPSTVVLQCGADSLAGDKLGCFNLSMHGHANCVKWLRAKNIPLVLLGGGGYTVKNVARAWTYETACAVGEEGVIDENPVLPHCESFEWFGPRYRLEVLPSNMEDLNLRDGSLPRVRQRALEQLSELPPAPSVGLQDVPRESLHRHLLPSSDLRSTRDKHMDRELARRMQEASDLANQSDSDDSDSENDSNRDETVPRRRHMSIVTNQYQEQESGGARKRTFFAFAPDPDLRRATTIAGR</sequence>
<dbReference type="GO" id="GO:0031507">
    <property type="term" value="P:heterochromatin formation"/>
    <property type="evidence" value="ECO:0007669"/>
    <property type="project" value="TreeGrafter"/>
</dbReference>
<gene>
    <name evidence="10" type="ORF">MIND_00810000</name>
</gene>
<dbReference type="GO" id="GO:0046872">
    <property type="term" value="F:metal ion binding"/>
    <property type="evidence" value="ECO:0007669"/>
    <property type="project" value="UniProtKB-KW"/>
</dbReference>
<evidence type="ECO:0000256" key="5">
    <source>
        <dbReference type="PIRSR" id="PIRSR037913-1"/>
    </source>
</evidence>
<dbReference type="PRINTS" id="PR01271">
    <property type="entry name" value="HISDACETLASE"/>
</dbReference>
<proteinExistence type="inferred from homology"/>
<feature type="compositionally biased region" description="Polar residues" evidence="8">
    <location>
        <begin position="450"/>
        <end position="459"/>
    </location>
</feature>